<dbReference type="AlphaFoldDB" id="A0A385SRU8"/>
<dbReference type="KEGG" id="chk:D4L85_21705"/>
<sequence>MRFLNCKIVKEGRGRKKFEPPSFAKVSAGKKIDAKPALVPVGVHPPLLVFFTNKNWTGHFNI</sequence>
<evidence type="ECO:0000313" key="2">
    <source>
        <dbReference type="Proteomes" id="UP000266183"/>
    </source>
</evidence>
<keyword evidence="2" id="KW-1185">Reference proteome</keyword>
<dbReference type="EMBL" id="CP032382">
    <property type="protein sequence ID" value="AYB33031.1"/>
    <property type="molecule type" value="Genomic_DNA"/>
</dbReference>
<reference evidence="2" key="1">
    <citation type="submission" date="2018-09" db="EMBL/GenBank/DDBJ databases">
        <title>Chryseolinea sp. KIS68-18 isolated from soil.</title>
        <authorList>
            <person name="Weon H.-Y."/>
            <person name="Kwon S.-W."/>
            <person name="Lee S.A."/>
        </authorList>
    </citation>
    <scope>NUCLEOTIDE SEQUENCE [LARGE SCALE GENOMIC DNA]</scope>
    <source>
        <strain evidence="2">KIS68-18</strain>
    </source>
</reference>
<protein>
    <submittedName>
        <fullName evidence="1">Uncharacterized protein</fullName>
    </submittedName>
</protein>
<gene>
    <name evidence="1" type="ORF">D4L85_21705</name>
</gene>
<dbReference type="Proteomes" id="UP000266183">
    <property type="component" value="Chromosome"/>
</dbReference>
<evidence type="ECO:0000313" key="1">
    <source>
        <dbReference type="EMBL" id="AYB33031.1"/>
    </source>
</evidence>
<accession>A0A385SRU8</accession>
<proteinExistence type="predicted"/>
<organism evidence="1 2">
    <name type="scientific">Chryseolinea soli</name>
    <dbReference type="NCBI Taxonomy" id="2321403"/>
    <lineage>
        <taxon>Bacteria</taxon>
        <taxon>Pseudomonadati</taxon>
        <taxon>Bacteroidota</taxon>
        <taxon>Cytophagia</taxon>
        <taxon>Cytophagales</taxon>
        <taxon>Fulvivirgaceae</taxon>
        <taxon>Chryseolinea</taxon>
    </lineage>
</organism>
<name>A0A385SRU8_9BACT</name>